<feature type="compositionally biased region" description="Basic and acidic residues" evidence="1">
    <location>
        <begin position="93"/>
        <end position="104"/>
    </location>
</feature>
<keyword evidence="2" id="KW-0812">Transmembrane</keyword>
<feature type="region of interest" description="Disordered" evidence="1">
    <location>
        <begin position="93"/>
        <end position="169"/>
    </location>
</feature>
<protein>
    <submittedName>
        <fullName evidence="3">Uncharacterized protein</fullName>
    </submittedName>
</protein>
<feature type="compositionally biased region" description="Low complexity" evidence="1">
    <location>
        <begin position="136"/>
        <end position="151"/>
    </location>
</feature>
<keyword evidence="4" id="KW-1185">Reference proteome</keyword>
<evidence type="ECO:0000256" key="2">
    <source>
        <dbReference type="SAM" id="Phobius"/>
    </source>
</evidence>
<dbReference type="Proteomes" id="UP001500738">
    <property type="component" value="Unassembled WGS sequence"/>
</dbReference>
<dbReference type="EMBL" id="BAAAFE010000007">
    <property type="protein sequence ID" value="GAA0865177.1"/>
    <property type="molecule type" value="Genomic_DNA"/>
</dbReference>
<feature type="compositionally biased region" description="Basic and acidic residues" evidence="1">
    <location>
        <begin position="153"/>
        <end position="169"/>
    </location>
</feature>
<keyword evidence="2" id="KW-1133">Transmembrane helix</keyword>
<gene>
    <name evidence="3" type="ORF">GCM10009115_22730</name>
</gene>
<evidence type="ECO:0000256" key="1">
    <source>
        <dbReference type="SAM" id="MobiDB-lite"/>
    </source>
</evidence>
<sequence>MAGKRRLPSSRDRLGHRLAFGLIVIVAGLGAGALLAFIVIGRGLGGKGPGSASFADLSANPKAAVADATSAPPCLECADSYGVSARLRAERENRFSEPFRRLGEVDEGAAAPPPEGADDDYRYGGRFPDPPRPAMVIPVALPPVAEAEPSPDGQRKGPDARPEPSENRD</sequence>
<organism evidence="3 4">
    <name type="scientific">Sphingopyxis soli</name>
    <dbReference type="NCBI Taxonomy" id="592051"/>
    <lineage>
        <taxon>Bacteria</taxon>
        <taxon>Pseudomonadati</taxon>
        <taxon>Pseudomonadota</taxon>
        <taxon>Alphaproteobacteria</taxon>
        <taxon>Sphingomonadales</taxon>
        <taxon>Sphingomonadaceae</taxon>
        <taxon>Sphingopyxis</taxon>
    </lineage>
</organism>
<evidence type="ECO:0000313" key="4">
    <source>
        <dbReference type="Proteomes" id="UP001500738"/>
    </source>
</evidence>
<evidence type="ECO:0000313" key="3">
    <source>
        <dbReference type="EMBL" id="GAA0865177.1"/>
    </source>
</evidence>
<reference evidence="3 4" key="1">
    <citation type="journal article" date="2019" name="Int. J. Syst. Evol. Microbiol.">
        <title>The Global Catalogue of Microorganisms (GCM) 10K type strain sequencing project: providing services to taxonomists for standard genome sequencing and annotation.</title>
        <authorList>
            <consortium name="The Broad Institute Genomics Platform"/>
            <consortium name="The Broad Institute Genome Sequencing Center for Infectious Disease"/>
            <person name="Wu L."/>
            <person name="Ma J."/>
        </authorList>
    </citation>
    <scope>NUCLEOTIDE SEQUENCE [LARGE SCALE GENOMIC DNA]</scope>
    <source>
        <strain evidence="3 4">JCM 15910</strain>
    </source>
</reference>
<comment type="caution">
    <text evidence="3">The sequence shown here is derived from an EMBL/GenBank/DDBJ whole genome shotgun (WGS) entry which is preliminary data.</text>
</comment>
<proteinExistence type="predicted"/>
<name>A0ABN1M762_9SPHN</name>
<feature type="transmembrane region" description="Helical" evidence="2">
    <location>
        <begin position="20"/>
        <end position="40"/>
    </location>
</feature>
<keyword evidence="2" id="KW-0472">Membrane</keyword>
<accession>A0ABN1M762</accession>